<keyword evidence="1" id="KW-1133">Transmembrane helix</keyword>
<dbReference type="EMBL" id="SMGR01000001">
    <property type="protein sequence ID" value="TCL08107.1"/>
    <property type="molecule type" value="Genomic_DNA"/>
</dbReference>
<sequence length="125" mass="13399">MTILDPQLGAAKPILLRVIFILNALKILFTVGFFVAFKFYGLSVHGLEGDSAANLMLLALALYVAAFGAIVASILKRNITGIRLALLADLGVSLYVVAPIGFVTFAVSMALTFSKPVRAYFAYRA</sequence>
<dbReference type="Proteomes" id="UP000295673">
    <property type="component" value="Unassembled WGS sequence"/>
</dbReference>
<dbReference type="RefSeq" id="WP_132858268.1">
    <property type="nucleotide sequence ID" value="NZ_SMGR01000001.1"/>
</dbReference>
<dbReference type="OrthoDB" id="9255838at2"/>
<keyword evidence="3" id="KW-1185">Reference proteome</keyword>
<evidence type="ECO:0000313" key="3">
    <source>
        <dbReference type="Proteomes" id="UP000295673"/>
    </source>
</evidence>
<accession>A0A4R1NIQ4</accession>
<dbReference type="AlphaFoldDB" id="A0A4R1NIQ4"/>
<comment type="caution">
    <text evidence="2">The sequence shown here is derived from an EMBL/GenBank/DDBJ whole genome shotgun (WGS) entry which is preliminary data.</text>
</comment>
<reference evidence="2 3" key="1">
    <citation type="submission" date="2019-03" db="EMBL/GenBank/DDBJ databases">
        <title>Genomic Encyclopedia of Archaeal and Bacterial Type Strains, Phase II (KMG-II): from individual species to whole genera.</title>
        <authorList>
            <person name="Goeker M."/>
        </authorList>
    </citation>
    <scope>NUCLEOTIDE SEQUENCE [LARGE SCALE GENOMIC DNA]</scope>
    <source>
        <strain evidence="2 3">DSM 26433</strain>
    </source>
</reference>
<organism evidence="2 3">
    <name type="scientific">Shimia isoporae</name>
    <dbReference type="NCBI Taxonomy" id="647720"/>
    <lineage>
        <taxon>Bacteria</taxon>
        <taxon>Pseudomonadati</taxon>
        <taxon>Pseudomonadota</taxon>
        <taxon>Alphaproteobacteria</taxon>
        <taxon>Rhodobacterales</taxon>
        <taxon>Roseobacteraceae</taxon>
    </lineage>
</organism>
<name>A0A4R1NIQ4_9RHOB</name>
<feature type="transmembrane region" description="Helical" evidence="1">
    <location>
        <begin position="52"/>
        <end position="75"/>
    </location>
</feature>
<feature type="transmembrane region" description="Helical" evidence="1">
    <location>
        <begin position="14"/>
        <end position="40"/>
    </location>
</feature>
<keyword evidence="1" id="KW-0812">Transmembrane</keyword>
<evidence type="ECO:0000313" key="2">
    <source>
        <dbReference type="EMBL" id="TCL08107.1"/>
    </source>
</evidence>
<feature type="transmembrane region" description="Helical" evidence="1">
    <location>
        <begin position="87"/>
        <end position="111"/>
    </location>
</feature>
<gene>
    <name evidence="2" type="ORF">BXY66_0140</name>
</gene>
<proteinExistence type="predicted"/>
<keyword evidence="1" id="KW-0472">Membrane</keyword>
<protein>
    <submittedName>
        <fullName evidence="2">Uncharacterized protein</fullName>
    </submittedName>
</protein>
<evidence type="ECO:0000256" key="1">
    <source>
        <dbReference type="SAM" id="Phobius"/>
    </source>
</evidence>